<dbReference type="Proteomes" id="UP000002254">
    <property type="component" value="Chromosome 13"/>
</dbReference>
<feature type="domain" description="UPAR/Ly6" evidence="9">
    <location>
        <begin position="310"/>
        <end position="400"/>
    </location>
</feature>
<evidence type="ECO:0000256" key="7">
    <source>
        <dbReference type="ARBA" id="ARBA00023180"/>
    </source>
</evidence>
<dbReference type="Pfam" id="PF00087">
    <property type="entry name" value="Toxin_TOLIP"/>
    <property type="match status" value="1"/>
</dbReference>
<organism evidence="10 11">
    <name type="scientific">Canis lupus familiaris</name>
    <name type="common">Dog</name>
    <name type="synonym">Canis familiaris</name>
    <dbReference type="NCBI Taxonomy" id="9615"/>
    <lineage>
        <taxon>Eukaryota</taxon>
        <taxon>Metazoa</taxon>
        <taxon>Chordata</taxon>
        <taxon>Craniata</taxon>
        <taxon>Vertebrata</taxon>
        <taxon>Euteleostomi</taxon>
        <taxon>Mammalia</taxon>
        <taxon>Eutheria</taxon>
        <taxon>Laurasiatheria</taxon>
        <taxon>Carnivora</taxon>
        <taxon>Caniformia</taxon>
        <taxon>Canidae</taxon>
        <taxon>Canis</taxon>
    </lineage>
</organism>
<evidence type="ECO:0000259" key="9">
    <source>
        <dbReference type="SMART" id="SM00134"/>
    </source>
</evidence>
<evidence type="ECO:0000313" key="10">
    <source>
        <dbReference type="Ensembl" id="ENSCAFP00000069968.1"/>
    </source>
</evidence>
<evidence type="ECO:0000256" key="6">
    <source>
        <dbReference type="ARBA" id="ARBA00023136"/>
    </source>
</evidence>
<feature type="compositionally biased region" description="Pro residues" evidence="8">
    <location>
        <begin position="246"/>
        <end position="267"/>
    </location>
</feature>
<keyword evidence="7" id="KW-0325">Glycoprotein</keyword>
<accession>A0A8P0TMH3</accession>
<feature type="compositionally biased region" description="Basic and acidic residues" evidence="8">
    <location>
        <begin position="95"/>
        <end position="109"/>
    </location>
</feature>
<keyword evidence="5" id="KW-0732">Signal</keyword>
<evidence type="ECO:0000313" key="11">
    <source>
        <dbReference type="Proteomes" id="UP000002254"/>
    </source>
</evidence>
<evidence type="ECO:0000256" key="2">
    <source>
        <dbReference type="ARBA" id="ARBA00004589"/>
    </source>
</evidence>
<dbReference type="GO" id="GO:0005886">
    <property type="term" value="C:plasma membrane"/>
    <property type="evidence" value="ECO:0007669"/>
    <property type="project" value="UniProtKB-SubCell"/>
</dbReference>
<comment type="subcellular location">
    <subcellularLocation>
        <location evidence="1">Cell membrane</location>
    </subcellularLocation>
    <subcellularLocation>
        <location evidence="2">Membrane</location>
        <topology evidence="2">Lipid-anchor</topology>
        <topology evidence="2">GPI-anchor</topology>
    </subcellularLocation>
</comment>
<evidence type="ECO:0000256" key="3">
    <source>
        <dbReference type="ARBA" id="ARBA00022475"/>
    </source>
</evidence>
<name>A0A8P0TMH3_CANLF</name>
<dbReference type="SUPFAM" id="SSF57302">
    <property type="entry name" value="Snake toxin-like"/>
    <property type="match status" value="1"/>
</dbReference>
<evidence type="ECO:0000256" key="5">
    <source>
        <dbReference type="ARBA" id="ARBA00022729"/>
    </source>
</evidence>
<feature type="compositionally biased region" description="Pro residues" evidence="8">
    <location>
        <begin position="125"/>
        <end position="139"/>
    </location>
</feature>
<gene>
    <name evidence="10" type="primary">LY6E</name>
</gene>
<dbReference type="InterPro" id="IPR051110">
    <property type="entry name" value="Ly-6/neurotoxin-like_GPI-ap"/>
</dbReference>
<reference evidence="10" key="2">
    <citation type="submission" date="2025-08" db="UniProtKB">
        <authorList>
            <consortium name="Ensembl"/>
        </authorList>
    </citation>
    <scope>IDENTIFICATION</scope>
</reference>
<dbReference type="PANTHER" id="PTHR16983:SF13">
    <property type="entry name" value="LYMPHOCYTE ANTIGEN 6E"/>
    <property type="match status" value="1"/>
</dbReference>
<reference evidence="10 11" key="1">
    <citation type="journal article" date="2005" name="Nature">
        <title>Genome sequence, comparative analysis and haplotype structure of the domestic dog.</title>
        <authorList>
            <consortium name="Broad Sequencing Platform"/>
            <person name="Lindblad-Toh K."/>
            <person name="Wade C.M."/>
            <person name="Mikkelsen T.S."/>
            <person name="Karlsson E.K."/>
            <person name="Jaffe D.B."/>
            <person name="Kamal M."/>
            <person name="Clamp M."/>
            <person name="Chang J.L."/>
            <person name="Kulbokas E.J. III"/>
            <person name="Zody M.C."/>
            <person name="Mauceli E."/>
            <person name="Xie X."/>
            <person name="Breen M."/>
            <person name="Wayne R.K."/>
            <person name="Ostrander E.A."/>
            <person name="Ponting C.P."/>
            <person name="Galibert F."/>
            <person name="Smith D.R."/>
            <person name="DeJong P.J."/>
            <person name="Kirkness E."/>
            <person name="Alvarez P."/>
            <person name="Biagi T."/>
            <person name="Brockman W."/>
            <person name="Butler J."/>
            <person name="Chin C.W."/>
            <person name="Cook A."/>
            <person name="Cuff J."/>
            <person name="Daly M.J."/>
            <person name="DeCaprio D."/>
            <person name="Gnerre S."/>
            <person name="Grabherr M."/>
            <person name="Kellis M."/>
            <person name="Kleber M."/>
            <person name="Bardeleben C."/>
            <person name="Goodstadt L."/>
            <person name="Heger A."/>
            <person name="Hitte C."/>
            <person name="Kim L."/>
            <person name="Koepfli K.P."/>
            <person name="Parker H.G."/>
            <person name="Pollinger J.P."/>
            <person name="Searle S.M."/>
            <person name="Sutter N.B."/>
            <person name="Thomas R."/>
            <person name="Webber C."/>
            <person name="Baldwin J."/>
            <person name="Abebe A."/>
            <person name="Abouelleil A."/>
            <person name="Aftuck L."/>
            <person name="Ait-Zahra M."/>
            <person name="Aldredge T."/>
            <person name="Allen N."/>
            <person name="An P."/>
            <person name="Anderson S."/>
            <person name="Antoine C."/>
            <person name="Arachchi H."/>
            <person name="Aslam A."/>
            <person name="Ayotte L."/>
            <person name="Bachantsang P."/>
            <person name="Barry A."/>
            <person name="Bayul T."/>
            <person name="Benamara M."/>
            <person name="Berlin A."/>
            <person name="Bessette D."/>
            <person name="Blitshteyn B."/>
            <person name="Bloom T."/>
            <person name="Blye J."/>
            <person name="Boguslavskiy L."/>
            <person name="Bonnet C."/>
            <person name="Boukhgalter B."/>
            <person name="Brown A."/>
            <person name="Cahill P."/>
            <person name="Calixte N."/>
            <person name="Camarata J."/>
            <person name="Cheshatsang Y."/>
            <person name="Chu J."/>
            <person name="Citroen M."/>
            <person name="Collymore A."/>
            <person name="Cooke P."/>
            <person name="Dawoe T."/>
            <person name="Daza R."/>
            <person name="Decktor K."/>
            <person name="DeGray S."/>
            <person name="Dhargay N."/>
            <person name="Dooley K."/>
            <person name="Dooley K."/>
            <person name="Dorje P."/>
            <person name="Dorjee K."/>
            <person name="Dorris L."/>
            <person name="Duffey N."/>
            <person name="Dupes A."/>
            <person name="Egbiremolen O."/>
            <person name="Elong R."/>
            <person name="Falk J."/>
            <person name="Farina A."/>
            <person name="Faro S."/>
            <person name="Ferguson D."/>
            <person name="Ferreira P."/>
            <person name="Fisher S."/>
            <person name="FitzGerald M."/>
            <person name="Foley K."/>
            <person name="Foley C."/>
            <person name="Franke A."/>
            <person name="Friedrich D."/>
            <person name="Gage D."/>
            <person name="Garber M."/>
            <person name="Gearin G."/>
            <person name="Giannoukos G."/>
            <person name="Goode T."/>
            <person name="Goyette A."/>
            <person name="Graham J."/>
            <person name="Grandbois E."/>
            <person name="Gyaltsen K."/>
            <person name="Hafez N."/>
            <person name="Hagopian D."/>
            <person name="Hagos B."/>
            <person name="Hall J."/>
            <person name="Healy C."/>
            <person name="Hegarty R."/>
            <person name="Honan T."/>
            <person name="Horn A."/>
            <person name="Houde N."/>
            <person name="Hughes L."/>
            <person name="Hunnicutt L."/>
            <person name="Husby M."/>
            <person name="Jester B."/>
            <person name="Jones C."/>
            <person name="Kamat A."/>
            <person name="Kanga B."/>
            <person name="Kells C."/>
            <person name="Khazanovich D."/>
            <person name="Kieu A.C."/>
            <person name="Kisner P."/>
            <person name="Kumar M."/>
            <person name="Lance K."/>
            <person name="Landers T."/>
            <person name="Lara M."/>
            <person name="Lee W."/>
            <person name="Leger J.P."/>
            <person name="Lennon N."/>
            <person name="Leuper L."/>
            <person name="LeVine S."/>
            <person name="Liu J."/>
            <person name="Liu X."/>
            <person name="Lokyitsang Y."/>
            <person name="Lokyitsang T."/>
            <person name="Lui A."/>
            <person name="Macdonald J."/>
            <person name="Major J."/>
            <person name="Marabella R."/>
            <person name="Maru K."/>
            <person name="Matthews C."/>
            <person name="McDonough S."/>
            <person name="Mehta T."/>
            <person name="Meldrim J."/>
            <person name="Melnikov A."/>
            <person name="Meneus L."/>
            <person name="Mihalev A."/>
            <person name="Mihova T."/>
            <person name="Miller K."/>
            <person name="Mittelman R."/>
            <person name="Mlenga V."/>
            <person name="Mulrain L."/>
            <person name="Munson G."/>
            <person name="Navidi A."/>
            <person name="Naylor J."/>
            <person name="Nguyen T."/>
            <person name="Nguyen N."/>
            <person name="Nguyen C."/>
            <person name="Nguyen T."/>
            <person name="Nicol R."/>
            <person name="Norbu N."/>
            <person name="Norbu C."/>
            <person name="Novod N."/>
            <person name="Nyima T."/>
            <person name="Olandt P."/>
            <person name="O'Neill B."/>
            <person name="O'Neill K."/>
            <person name="Osman S."/>
            <person name="Oyono L."/>
            <person name="Patti C."/>
            <person name="Perrin D."/>
            <person name="Phunkhang P."/>
            <person name="Pierre F."/>
            <person name="Priest M."/>
            <person name="Rachupka A."/>
            <person name="Raghuraman S."/>
            <person name="Rameau R."/>
            <person name="Ray V."/>
            <person name="Raymond C."/>
            <person name="Rege F."/>
            <person name="Rise C."/>
            <person name="Rogers J."/>
            <person name="Rogov P."/>
            <person name="Sahalie J."/>
            <person name="Settipalli S."/>
            <person name="Sharpe T."/>
            <person name="Shea T."/>
            <person name="Sheehan M."/>
            <person name="Sherpa N."/>
            <person name="Shi J."/>
            <person name="Shih D."/>
            <person name="Sloan J."/>
            <person name="Smith C."/>
            <person name="Sparrow T."/>
            <person name="Stalker J."/>
            <person name="Stange-Thomann N."/>
            <person name="Stavropoulos S."/>
            <person name="Stone C."/>
            <person name="Stone S."/>
            <person name="Sykes S."/>
            <person name="Tchuinga P."/>
            <person name="Tenzing P."/>
            <person name="Tesfaye S."/>
            <person name="Thoulutsang D."/>
            <person name="Thoulutsang Y."/>
            <person name="Topham K."/>
            <person name="Topping I."/>
            <person name="Tsamla T."/>
            <person name="Vassiliev H."/>
            <person name="Venkataraman V."/>
            <person name="Vo A."/>
            <person name="Wangchuk T."/>
            <person name="Wangdi T."/>
            <person name="Weiand M."/>
            <person name="Wilkinson J."/>
            <person name="Wilson A."/>
            <person name="Yadav S."/>
            <person name="Yang S."/>
            <person name="Yang X."/>
            <person name="Young G."/>
            <person name="Yu Q."/>
            <person name="Zainoun J."/>
            <person name="Zembek L."/>
            <person name="Zimmer A."/>
            <person name="Lander E.S."/>
        </authorList>
    </citation>
    <scope>NUCLEOTIDE SEQUENCE [LARGE SCALE GENOMIC DNA]</scope>
    <source>
        <strain evidence="10">Boxer</strain>
    </source>
</reference>
<dbReference type="InterPro" id="IPR035076">
    <property type="entry name" value="Toxin/TOLIP"/>
</dbReference>
<keyword evidence="4" id="KW-0449">Lipoprotein</keyword>
<feature type="region of interest" description="Disordered" evidence="8">
    <location>
        <begin position="86"/>
        <end position="286"/>
    </location>
</feature>
<dbReference type="SMART" id="SM00134">
    <property type="entry name" value="LU"/>
    <property type="match status" value="1"/>
</dbReference>
<dbReference type="AlphaFoldDB" id="A0A8P0TMH3"/>
<dbReference type="Gene3D" id="2.10.60.10">
    <property type="entry name" value="CD59"/>
    <property type="match status" value="1"/>
</dbReference>
<evidence type="ECO:0000256" key="1">
    <source>
        <dbReference type="ARBA" id="ARBA00004236"/>
    </source>
</evidence>
<dbReference type="FunFam" id="2.10.60.10:FF:000003">
    <property type="entry name" value="lymphocyte antigen 6E isoform X1"/>
    <property type="match status" value="1"/>
</dbReference>
<evidence type="ECO:0000256" key="4">
    <source>
        <dbReference type="ARBA" id="ARBA00022622"/>
    </source>
</evidence>
<sequence length="419" mass="43447">MRSRMQGMGRRWPPLCPQPRAASLPTAGGAGPGRATGERPEGLPPDWGRWLYCEASRLCPGRCPTPWLWEGSPGCPELGAWEHPAKALGQVGQPRNRDPRVKRGPEPAKVDLPLGIPRGHDPCPCDTPPPLPPPPPPPHRGSNGSDPGPGPAGSQRAPGRGGSLAQPRARPTCQRCSHCTPLGGRDARPPARSVGPPPPPHLATAAGLPRDVAQARGGTRRTGRTGTDTSLGLPPAPPGSRHSDSAPPPAPPAPPNPGAPTPPPAPPAERRLRPPPPPPRLPGVPGCRALGRQAWAARRGRGRVAPPHCLVCFSCTNQNSNFYCLKPTVCSDSDNYCVTVSASAGIGNLVDFGHTLNKGCSPICPSPSVNLGVASVGTYCCQSFLCNISTAGRGLRASAALLGLGLLLSLLSALPRLRP</sequence>
<keyword evidence="3" id="KW-1003">Cell membrane</keyword>
<dbReference type="PANTHER" id="PTHR16983">
    <property type="entry name" value="UPAR/LY6 DOMAIN-CONTAINING PROTEIN"/>
    <property type="match status" value="1"/>
</dbReference>
<feature type="region of interest" description="Disordered" evidence="8">
    <location>
        <begin position="1"/>
        <end position="44"/>
    </location>
</feature>
<proteinExistence type="predicted"/>
<keyword evidence="4" id="KW-0336">GPI-anchor</keyword>
<keyword evidence="6" id="KW-0472">Membrane</keyword>
<dbReference type="CDD" id="cd23543">
    <property type="entry name" value="TFP_LU_ECD_Ly6E"/>
    <property type="match status" value="1"/>
</dbReference>
<evidence type="ECO:0000256" key="8">
    <source>
        <dbReference type="SAM" id="MobiDB-lite"/>
    </source>
</evidence>
<protein>
    <submittedName>
        <fullName evidence="10">Lymphocyte antigen 6 family member E</fullName>
    </submittedName>
</protein>
<dbReference type="InterPro" id="IPR016054">
    <property type="entry name" value="LY6_UPA_recep-like"/>
</dbReference>
<dbReference type="Ensembl" id="ENSCAFT00000108857.1">
    <property type="protein sequence ID" value="ENSCAFP00000069968.1"/>
    <property type="gene ID" value="ENSCAFG00000001289.5"/>
</dbReference>
<dbReference type="GO" id="GO:0098552">
    <property type="term" value="C:side of membrane"/>
    <property type="evidence" value="ECO:0007669"/>
    <property type="project" value="UniProtKB-KW"/>
</dbReference>
<dbReference type="InterPro" id="IPR045860">
    <property type="entry name" value="Snake_toxin-like_sf"/>
</dbReference>